<keyword evidence="2 6" id="KW-0812">Transmembrane</keyword>
<feature type="region of interest" description="Disordered" evidence="5">
    <location>
        <begin position="175"/>
        <end position="225"/>
    </location>
</feature>
<evidence type="ECO:0000313" key="9">
    <source>
        <dbReference type="Proteomes" id="UP000070620"/>
    </source>
</evidence>
<feature type="transmembrane region" description="Helical" evidence="6">
    <location>
        <begin position="6"/>
        <end position="30"/>
    </location>
</feature>
<dbReference type="EMBL" id="LRQV01000211">
    <property type="protein sequence ID" value="KXK58313.1"/>
    <property type="molecule type" value="Genomic_DNA"/>
</dbReference>
<dbReference type="OrthoDB" id="3430313at2"/>
<evidence type="ECO:0000259" key="7">
    <source>
        <dbReference type="Pfam" id="PF07291"/>
    </source>
</evidence>
<evidence type="ECO:0000256" key="6">
    <source>
        <dbReference type="SAM" id="Phobius"/>
    </source>
</evidence>
<feature type="transmembrane region" description="Helical" evidence="6">
    <location>
        <begin position="76"/>
        <end position="95"/>
    </location>
</feature>
<organism evidence="8 9">
    <name type="scientific">Micromonospora rosaria</name>
    <dbReference type="NCBI Taxonomy" id="47874"/>
    <lineage>
        <taxon>Bacteria</taxon>
        <taxon>Bacillati</taxon>
        <taxon>Actinomycetota</taxon>
        <taxon>Actinomycetes</taxon>
        <taxon>Micromonosporales</taxon>
        <taxon>Micromonosporaceae</taxon>
        <taxon>Micromonospora</taxon>
    </lineage>
</organism>
<gene>
    <name evidence="8" type="ORF">AWW66_30480</name>
</gene>
<comment type="caution">
    <text evidence="8">The sequence shown here is derived from an EMBL/GenBank/DDBJ whole genome shotgun (WGS) entry which is preliminary data.</text>
</comment>
<name>A0A136PIY5_9ACTN</name>
<dbReference type="GO" id="GO:0016020">
    <property type="term" value="C:membrane"/>
    <property type="evidence" value="ECO:0007669"/>
    <property type="project" value="UniProtKB-SubCell"/>
</dbReference>
<comment type="subcellular location">
    <subcellularLocation>
        <location evidence="1">Membrane</location>
        <topology evidence="1">Multi-pass membrane protein</topology>
    </subcellularLocation>
</comment>
<reference evidence="8 9" key="1">
    <citation type="submission" date="2016-01" db="EMBL/GenBank/DDBJ databases">
        <title>Whole genome sequence and analysis of Micromonospora rosaria DSM 803, which can produce antibacterial substance rosamicin.</title>
        <authorList>
            <person name="Yang H."/>
            <person name="He X."/>
            <person name="Zhu D."/>
        </authorList>
    </citation>
    <scope>NUCLEOTIDE SEQUENCE [LARGE SCALE GENOMIC DNA]</scope>
    <source>
        <strain evidence="8 9">DSM 803</strain>
    </source>
</reference>
<feature type="domain" description="Methylamine utilisation protein MauE" evidence="7">
    <location>
        <begin position="1"/>
        <end position="133"/>
    </location>
</feature>
<keyword evidence="4 6" id="KW-0472">Membrane</keyword>
<keyword evidence="3 6" id="KW-1133">Transmembrane helix</keyword>
<evidence type="ECO:0000256" key="1">
    <source>
        <dbReference type="ARBA" id="ARBA00004141"/>
    </source>
</evidence>
<evidence type="ECO:0000256" key="5">
    <source>
        <dbReference type="SAM" id="MobiDB-lite"/>
    </source>
</evidence>
<protein>
    <recommendedName>
        <fullName evidence="7">Methylamine utilisation protein MauE domain-containing protein</fullName>
    </recommendedName>
</protein>
<dbReference type="AlphaFoldDB" id="A0A136PIY5"/>
<dbReference type="Proteomes" id="UP000070620">
    <property type="component" value="Unassembled WGS sequence"/>
</dbReference>
<feature type="transmembrane region" description="Helical" evidence="6">
    <location>
        <begin position="51"/>
        <end position="70"/>
    </location>
</feature>
<evidence type="ECO:0000313" key="8">
    <source>
        <dbReference type="EMBL" id="KXK58313.1"/>
    </source>
</evidence>
<evidence type="ECO:0000256" key="4">
    <source>
        <dbReference type="ARBA" id="ARBA00023136"/>
    </source>
</evidence>
<dbReference type="RefSeq" id="WP_067373768.1">
    <property type="nucleotide sequence ID" value="NZ_JBIUBN010000004.1"/>
</dbReference>
<sequence length="225" mass="23091">MQYLVIVIRCLLGTVFLVASLSKVTGRGAFAAFTASIRDLRLVPARAARPVARAVVAVEFAIWVLLAVPAPVTGMAGLLAAMSLLLVFGVGILAARRRGARTGCRCFGGSTGTLGLPHVVRNVVLAALAAVAVPATMRPTPTNVGAAVLAAVAGLVLGGLVAAGDDLAELLHPTFPAPARHRGPPSHRTETDNAGTGRGPGARRADRHREPGAHPGRRQAAPRAR</sequence>
<dbReference type="Pfam" id="PF07291">
    <property type="entry name" value="MauE"/>
    <property type="match status" value="1"/>
</dbReference>
<dbReference type="InterPro" id="IPR009908">
    <property type="entry name" value="Methylamine_util_MauE"/>
</dbReference>
<evidence type="ECO:0000256" key="3">
    <source>
        <dbReference type="ARBA" id="ARBA00022989"/>
    </source>
</evidence>
<dbReference type="GO" id="GO:0030416">
    <property type="term" value="P:methylamine metabolic process"/>
    <property type="evidence" value="ECO:0007669"/>
    <property type="project" value="InterPro"/>
</dbReference>
<proteinExistence type="predicted"/>
<keyword evidence="9" id="KW-1185">Reference proteome</keyword>
<accession>A0A136PIY5</accession>
<dbReference type="UniPathway" id="UPA00895"/>
<feature type="transmembrane region" description="Helical" evidence="6">
    <location>
        <begin position="143"/>
        <end position="163"/>
    </location>
</feature>
<feature type="compositionally biased region" description="Basic and acidic residues" evidence="5">
    <location>
        <begin position="203"/>
        <end position="212"/>
    </location>
</feature>
<evidence type="ECO:0000256" key="2">
    <source>
        <dbReference type="ARBA" id="ARBA00022692"/>
    </source>
</evidence>